<evidence type="ECO:0000256" key="3">
    <source>
        <dbReference type="ARBA" id="ARBA00023015"/>
    </source>
</evidence>
<dbReference type="GO" id="GO:0032993">
    <property type="term" value="C:protein-DNA complex"/>
    <property type="evidence" value="ECO:0007669"/>
    <property type="project" value="TreeGrafter"/>
</dbReference>
<dbReference type="SUPFAM" id="SSF46894">
    <property type="entry name" value="C-terminal effector domain of the bipartite response regulators"/>
    <property type="match status" value="1"/>
</dbReference>
<keyword evidence="1 6" id="KW-0597">Phosphoprotein</keyword>
<protein>
    <submittedName>
        <fullName evidence="10">Response regulator transcription factor</fullName>
    </submittedName>
</protein>
<dbReference type="PROSITE" id="PS50110">
    <property type="entry name" value="RESPONSE_REGULATORY"/>
    <property type="match status" value="1"/>
</dbReference>
<reference evidence="10 11" key="1">
    <citation type="submission" date="2019-08" db="EMBL/GenBank/DDBJ databases">
        <title>In-depth cultivation of the pig gut microbiome towards novel bacterial diversity and tailored functional studies.</title>
        <authorList>
            <person name="Wylensek D."/>
            <person name="Hitch T.C.A."/>
            <person name="Clavel T."/>
        </authorList>
    </citation>
    <scope>NUCLEOTIDE SEQUENCE [LARGE SCALE GENOMIC DNA]</scope>
    <source>
        <strain evidence="10 11">RF-GAM-744-WT-7</strain>
    </source>
</reference>
<evidence type="ECO:0000313" key="10">
    <source>
        <dbReference type="EMBL" id="MST49467.1"/>
    </source>
</evidence>
<evidence type="ECO:0000256" key="2">
    <source>
        <dbReference type="ARBA" id="ARBA00023012"/>
    </source>
</evidence>
<dbReference type="SMART" id="SM00448">
    <property type="entry name" value="REC"/>
    <property type="match status" value="1"/>
</dbReference>
<keyword evidence="3" id="KW-0805">Transcription regulation</keyword>
<evidence type="ECO:0000256" key="4">
    <source>
        <dbReference type="ARBA" id="ARBA00023125"/>
    </source>
</evidence>
<dbReference type="RefSeq" id="WP_287847699.1">
    <property type="nucleotide sequence ID" value="NZ_JAQYQY010000039.1"/>
</dbReference>
<dbReference type="InterPro" id="IPR036388">
    <property type="entry name" value="WH-like_DNA-bd_sf"/>
</dbReference>
<evidence type="ECO:0000259" key="9">
    <source>
        <dbReference type="PROSITE" id="PS51755"/>
    </source>
</evidence>
<dbReference type="Gene3D" id="3.40.50.2300">
    <property type="match status" value="1"/>
</dbReference>
<keyword evidence="4 7" id="KW-0238">DNA-binding</keyword>
<dbReference type="Proteomes" id="UP000442535">
    <property type="component" value="Unassembled WGS sequence"/>
</dbReference>
<accession>A0A7K0K1V1</accession>
<dbReference type="Gene3D" id="1.10.10.10">
    <property type="entry name" value="Winged helix-like DNA-binding domain superfamily/Winged helix DNA-binding domain"/>
    <property type="match status" value="1"/>
</dbReference>
<feature type="DNA-binding region" description="OmpR/PhoB-type" evidence="7">
    <location>
        <begin position="130"/>
        <end position="226"/>
    </location>
</feature>
<sequence length="226" mass="25165">MIYFVEDDRNIRDLVVYTLSTTGFEARGCEDDKAFRVAMGDAVPELVLLDIMLPGTDGIQILRRMKANPATASIPIIMVTAKGAEFDKVKSLDLGADDYVTKPFGMMELVSRVRAVLRRTSRPVVESSDEEILTVGNITLNLPRHAVSVNGENVVLTLKEYQLLEELMSQPGILFSRDQLLDSIWGYAFHGETRTVDVHIRTLRKKLGDGAKHIQTVRGVGYKVAE</sequence>
<dbReference type="Pfam" id="PF00486">
    <property type="entry name" value="Trans_reg_C"/>
    <property type="match status" value="1"/>
</dbReference>
<keyword evidence="5" id="KW-0804">Transcription</keyword>
<name>A0A7K0K1V1_9ACTO</name>
<proteinExistence type="predicted"/>
<evidence type="ECO:0000256" key="1">
    <source>
        <dbReference type="ARBA" id="ARBA00022553"/>
    </source>
</evidence>
<dbReference type="SMART" id="SM00862">
    <property type="entry name" value="Trans_reg_C"/>
    <property type="match status" value="1"/>
</dbReference>
<comment type="caution">
    <text evidence="10">The sequence shown here is derived from an EMBL/GenBank/DDBJ whole genome shotgun (WGS) entry which is preliminary data.</text>
</comment>
<feature type="modified residue" description="4-aspartylphosphate" evidence="6">
    <location>
        <position position="50"/>
    </location>
</feature>
<evidence type="ECO:0000259" key="8">
    <source>
        <dbReference type="PROSITE" id="PS50110"/>
    </source>
</evidence>
<keyword evidence="2" id="KW-0902">Two-component regulatory system</keyword>
<feature type="domain" description="Response regulatory" evidence="8">
    <location>
        <begin position="1"/>
        <end position="117"/>
    </location>
</feature>
<keyword evidence="11" id="KW-1185">Reference proteome</keyword>
<organism evidence="10 11">
    <name type="scientific">Mobiluncus porci</name>
    <dbReference type="NCBI Taxonomy" id="2652278"/>
    <lineage>
        <taxon>Bacteria</taxon>
        <taxon>Bacillati</taxon>
        <taxon>Actinomycetota</taxon>
        <taxon>Actinomycetes</taxon>
        <taxon>Actinomycetales</taxon>
        <taxon>Actinomycetaceae</taxon>
        <taxon>Mobiluncus</taxon>
    </lineage>
</organism>
<dbReference type="InterPro" id="IPR011006">
    <property type="entry name" value="CheY-like_superfamily"/>
</dbReference>
<dbReference type="AlphaFoldDB" id="A0A7K0K1V1"/>
<dbReference type="InterPro" id="IPR039420">
    <property type="entry name" value="WalR-like"/>
</dbReference>
<dbReference type="Pfam" id="PF00072">
    <property type="entry name" value="Response_reg"/>
    <property type="match status" value="1"/>
</dbReference>
<dbReference type="EMBL" id="VUMY01000006">
    <property type="protein sequence ID" value="MST49467.1"/>
    <property type="molecule type" value="Genomic_DNA"/>
</dbReference>
<dbReference type="Gene3D" id="6.10.250.690">
    <property type="match status" value="1"/>
</dbReference>
<evidence type="ECO:0000256" key="5">
    <source>
        <dbReference type="ARBA" id="ARBA00023163"/>
    </source>
</evidence>
<dbReference type="InterPro" id="IPR001789">
    <property type="entry name" value="Sig_transdc_resp-reg_receiver"/>
</dbReference>
<gene>
    <name evidence="10" type="ORF">FYJ63_04345</name>
</gene>
<dbReference type="PROSITE" id="PS51755">
    <property type="entry name" value="OMPR_PHOB"/>
    <property type="match status" value="1"/>
</dbReference>
<feature type="domain" description="OmpR/PhoB-type" evidence="9">
    <location>
        <begin position="130"/>
        <end position="226"/>
    </location>
</feature>
<dbReference type="GO" id="GO:0005829">
    <property type="term" value="C:cytosol"/>
    <property type="evidence" value="ECO:0007669"/>
    <property type="project" value="TreeGrafter"/>
</dbReference>
<evidence type="ECO:0000256" key="7">
    <source>
        <dbReference type="PROSITE-ProRule" id="PRU01091"/>
    </source>
</evidence>
<dbReference type="GO" id="GO:0006355">
    <property type="term" value="P:regulation of DNA-templated transcription"/>
    <property type="evidence" value="ECO:0007669"/>
    <property type="project" value="InterPro"/>
</dbReference>
<dbReference type="CDD" id="cd00383">
    <property type="entry name" value="trans_reg_C"/>
    <property type="match status" value="1"/>
</dbReference>
<dbReference type="GO" id="GO:0000156">
    <property type="term" value="F:phosphorelay response regulator activity"/>
    <property type="evidence" value="ECO:0007669"/>
    <property type="project" value="TreeGrafter"/>
</dbReference>
<dbReference type="GO" id="GO:0000976">
    <property type="term" value="F:transcription cis-regulatory region binding"/>
    <property type="evidence" value="ECO:0007669"/>
    <property type="project" value="TreeGrafter"/>
</dbReference>
<dbReference type="InterPro" id="IPR016032">
    <property type="entry name" value="Sig_transdc_resp-reg_C-effctor"/>
</dbReference>
<dbReference type="SUPFAM" id="SSF52172">
    <property type="entry name" value="CheY-like"/>
    <property type="match status" value="1"/>
</dbReference>
<evidence type="ECO:0000313" key="11">
    <source>
        <dbReference type="Proteomes" id="UP000442535"/>
    </source>
</evidence>
<dbReference type="FunFam" id="1.10.10.10:FF:000018">
    <property type="entry name" value="DNA-binding response regulator ResD"/>
    <property type="match status" value="1"/>
</dbReference>
<evidence type="ECO:0000256" key="6">
    <source>
        <dbReference type="PROSITE-ProRule" id="PRU00169"/>
    </source>
</evidence>
<dbReference type="InterPro" id="IPR001867">
    <property type="entry name" value="OmpR/PhoB-type_DNA-bd"/>
</dbReference>
<dbReference type="PANTHER" id="PTHR48111:SF1">
    <property type="entry name" value="TWO-COMPONENT RESPONSE REGULATOR ORR33"/>
    <property type="match status" value="1"/>
</dbReference>
<dbReference type="PANTHER" id="PTHR48111">
    <property type="entry name" value="REGULATOR OF RPOS"/>
    <property type="match status" value="1"/>
</dbReference>